<evidence type="ECO:0000256" key="1">
    <source>
        <dbReference type="ARBA" id="ARBA00006801"/>
    </source>
</evidence>
<keyword evidence="4" id="KW-1185">Reference proteome</keyword>
<sequence length="318" mass="35862">MHPLVMAFRKGRRVWLLGLALQLLVLLVLAKRYLPKRHKGIRELDWNQFHQQDEACEWLGHFGAAVAYPGANMTKVLLLRGAAAHWPILNAISIPWLLEETLQEHLGTTIISSDSTFRVLDNSTELMRQSGDPWLAAKLPARLELTTIWEFAKRRIHEAKPPYYYPDGEYYLYQGPIPYELVDALPLTSRPLSCLNQALADANTIRLARHDPQPSLLLQLKGETDAWIVPNTQLNLVSPYEEGHLLFRSARVNITHPDLQTFPEAKGLQTQKIRLHPGDFLILPGYTTCQAETVTDSISGFPFVMDLVLYGSGGVPAT</sequence>
<dbReference type="EMBL" id="JALJOQ010000002">
    <property type="protein sequence ID" value="KAK9813848.1"/>
    <property type="molecule type" value="Genomic_DNA"/>
</dbReference>
<accession>A0AAW1Q070</accession>
<name>A0AAW1Q070_9CHLO</name>
<evidence type="ECO:0000259" key="2">
    <source>
        <dbReference type="Pfam" id="PF13621"/>
    </source>
</evidence>
<dbReference type="Proteomes" id="UP001465755">
    <property type="component" value="Unassembled WGS sequence"/>
</dbReference>
<dbReference type="Gene3D" id="2.60.120.650">
    <property type="entry name" value="Cupin"/>
    <property type="match status" value="1"/>
</dbReference>
<dbReference type="SUPFAM" id="SSF51197">
    <property type="entry name" value="Clavaminate synthase-like"/>
    <property type="match status" value="1"/>
</dbReference>
<evidence type="ECO:0000313" key="3">
    <source>
        <dbReference type="EMBL" id="KAK9813848.1"/>
    </source>
</evidence>
<reference evidence="3 4" key="1">
    <citation type="journal article" date="2024" name="Nat. Commun.">
        <title>Phylogenomics reveals the evolutionary origins of lichenization in chlorophyte algae.</title>
        <authorList>
            <person name="Puginier C."/>
            <person name="Libourel C."/>
            <person name="Otte J."/>
            <person name="Skaloud P."/>
            <person name="Haon M."/>
            <person name="Grisel S."/>
            <person name="Petersen M."/>
            <person name="Berrin J.G."/>
            <person name="Delaux P.M."/>
            <person name="Dal Grande F."/>
            <person name="Keller J."/>
        </authorList>
    </citation>
    <scope>NUCLEOTIDE SEQUENCE [LARGE SCALE GENOMIC DNA]</scope>
    <source>
        <strain evidence="3 4">SAG 2036</strain>
    </source>
</reference>
<dbReference type="Pfam" id="PF13621">
    <property type="entry name" value="Cupin_8"/>
    <property type="match status" value="1"/>
</dbReference>
<dbReference type="AlphaFoldDB" id="A0AAW1Q070"/>
<dbReference type="InterPro" id="IPR041667">
    <property type="entry name" value="Cupin_8"/>
</dbReference>
<comment type="similarity">
    <text evidence="1">Belongs to the JARID1 histone demethylase family.</text>
</comment>
<feature type="domain" description="Cupin-like" evidence="2">
    <location>
        <begin position="199"/>
        <end position="286"/>
    </location>
</feature>
<gene>
    <name evidence="3" type="ORF">WJX73_001681</name>
</gene>
<evidence type="ECO:0000313" key="4">
    <source>
        <dbReference type="Proteomes" id="UP001465755"/>
    </source>
</evidence>
<proteinExistence type="inferred from homology"/>
<protein>
    <recommendedName>
        <fullName evidence="2">Cupin-like domain-containing protein</fullName>
    </recommendedName>
</protein>
<organism evidence="3 4">
    <name type="scientific">Symbiochloris irregularis</name>
    <dbReference type="NCBI Taxonomy" id="706552"/>
    <lineage>
        <taxon>Eukaryota</taxon>
        <taxon>Viridiplantae</taxon>
        <taxon>Chlorophyta</taxon>
        <taxon>core chlorophytes</taxon>
        <taxon>Trebouxiophyceae</taxon>
        <taxon>Trebouxiales</taxon>
        <taxon>Trebouxiaceae</taxon>
        <taxon>Symbiochloris</taxon>
    </lineage>
</organism>
<comment type="caution">
    <text evidence="3">The sequence shown here is derived from an EMBL/GenBank/DDBJ whole genome shotgun (WGS) entry which is preliminary data.</text>
</comment>